<dbReference type="AlphaFoldDB" id="A0A226E9C3"/>
<feature type="chain" id="PRO_5012058991" evidence="1">
    <location>
        <begin position="21"/>
        <end position="256"/>
    </location>
</feature>
<sequence>MKHIILFLYTVATVTQGVLGARDQCNSTVPCPLSNGYQMDCKYEFGGGIGCACKRCFCPGNTQQFTYHGCVPRPKIGESCGYQNVTVGCLTSRAICTVESGNTCQCISMHVDDPPHYPSHDLERCIPKPVLLDQPCSIAAPCDNIPGAVCGVAHQCACASDSYPHEDGSAIRVTEFHTQNASRDKMGTFRFLPTFRRVNAVRSTKSHTLEKQTDVSQPRLASLAVIKRPIVTLFMAPGVTEVKPDRCVCAPRVYQI</sequence>
<keyword evidence="3" id="KW-1185">Reference proteome</keyword>
<dbReference type="EMBL" id="LNIX01000005">
    <property type="protein sequence ID" value="OXA54232.1"/>
    <property type="molecule type" value="Genomic_DNA"/>
</dbReference>
<keyword evidence="1" id="KW-0732">Signal</keyword>
<accession>A0A226E9C3</accession>
<evidence type="ECO:0000313" key="3">
    <source>
        <dbReference type="Proteomes" id="UP000198287"/>
    </source>
</evidence>
<evidence type="ECO:0000256" key="1">
    <source>
        <dbReference type="SAM" id="SignalP"/>
    </source>
</evidence>
<dbReference type="Proteomes" id="UP000198287">
    <property type="component" value="Unassembled WGS sequence"/>
</dbReference>
<reference evidence="2 3" key="1">
    <citation type="submission" date="2015-12" db="EMBL/GenBank/DDBJ databases">
        <title>The genome of Folsomia candida.</title>
        <authorList>
            <person name="Faddeeva A."/>
            <person name="Derks M.F."/>
            <person name="Anvar Y."/>
            <person name="Smit S."/>
            <person name="Van Straalen N."/>
            <person name="Roelofs D."/>
        </authorList>
    </citation>
    <scope>NUCLEOTIDE SEQUENCE [LARGE SCALE GENOMIC DNA]</scope>
    <source>
        <strain evidence="2 3">VU population</strain>
        <tissue evidence="2">Whole body</tissue>
    </source>
</reference>
<proteinExistence type="predicted"/>
<dbReference type="OrthoDB" id="5912242at2759"/>
<evidence type="ECO:0000313" key="2">
    <source>
        <dbReference type="EMBL" id="OXA54232.1"/>
    </source>
</evidence>
<feature type="signal peptide" evidence="1">
    <location>
        <begin position="1"/>
        <end position="20"/>
    </location>
</feature>
<comment type="caution">
    <text evidence="2">The sequence shown here is derived from an EMBL/GenBank/DDBJ whole genome shotgun (WGS) entry which is preliminary data.</text>
</comment>
<organism evidence="2 3">
    <name type="scientific">Folsomia candida</name>
    <name type="common">Springtail</name>
    <dbReference type="NCBI Taxonomy" id="158441"/>
    <lineage>
        <taxon>Eukaryota</taxon>
        <taxon>Metazoa</taxon>
        <taxon>Ecdysozoa</taxon>
        <taxon>Arthropoda</taxon>
        <taxon>Hexapoda</taxon>
        <taxon>Collembola</taxon>
        <taxon>Entomobryomorpha</taxon>
        <taxon>Isotomoidea</taxon>
        <taxon>Isotomidae</taxon>
        <taxon>Proisotominae</taxon>
        <taxon>Folsomia</taxon>
    </lineage>
</organism>
<name>A0A226E9C3_FOLCA</name>
<protein>
    <submittedName>
        <fullName evidence="2">NADH-quinone oxidoreductase subunit D</fullName>
    </submittedName>
</protein>
<gene>
    <name evidence="2" type="ORF">Fcan01_11382</name>
</gene>